<evidence type="ECO:0000256" key="3">
    <source>
        <dbReference type="ARBA" id="ARBA00022553"/>
    </source>
</evidence>
<evidence type="ECO:0000313" key="7">
    <source>
        <dbReference type="Proteomes" id="UP000230842"/>
    </source>
</evidence>
<dbReference type="PROSITE" id="PS00012">
    <property type="entry name" value="PHOSPHOPANTETHEINE"/>
    <property type="match status" value="1"/>
</dbReference>
<gene>
    <name evidence="6" type="ORF">CLV56_3600</name>
</gene>
<dbReference type="PANTHER" id="PTHR45527">
    <property type="entry name" value="NONRIBOSOMAL PEPTIDE SYNTHETASE"/>
    <property type="match status" value="1"/>
</dbReference>
<dbReference type="Gene3D" id="3.40.50.12780">
    <property type="entry name" value="N-terminal domain of ligase-like"/>
    <property type="match status" value="1"/>
</dbReference>
<feature type="compositionally biased region" description="Low complexity" evidence="4">
    <location>
        <begin position="80"/>
        <end position="92"/>
    </location>
</feature>
<dbReference type="InterPro" id="IPR006162">
    <property type="entry name" value="Ppantetheine_attach_site"/>
</dbReference>
<evidence type="ECO:0000259" key="5">
    <source>
        <dbReference type="PROSITE" id="PS50075"/>
    </source>
</evidence>
<dbReference type="InterPro" id="IPR042099">
    <property type="entry name" value="ANL_N_sf"/>
</dbReference>
<dbReference type="SUPFAM" id="SSF47336">
    <property type="entry name" value="ACP-like"/>
    <property type="match status" value="2"/>
</dbReference>
<dbReference type="InterPro" id="IPR009081">
    <property type="entry name" value="PP-bd_ACP"/>
</dbReference>
<dbReference type="GO" id="GO:0043041">
    <property type="term" value="P:amino acid activation for nonribosomal peptide biosynthetic process"/>
    <property type="evidence" value="ECO:0007669"/>
    <property type="project" value="TreeGrafter"/>
</dbReference>
<comment type="cofactor">
    <cofactor evidence="1">
        <name>pantetheine 4'-phosphate</name>
        <dbReference type="ChEBI" id="CHEBI:47942"/>
    </cofactor>
</comment>
<reference evidence="6 7" key="1">
    <citation type="submission" date="2017-11" db="EMBL/GenBank/DDBJ databases">
        <title>Genomic Encyclopedia of Archaeal and Bacterial Type Strains, Phase II (KMG-II): From Individual Species to Whole Genera.</title>
        <authorList>
            <person name="Goeker M."/>
        </authorList>
    </citation>
    <scope>NUCLEOTIDE SEQUENCE [LARGE SCALE GENOMIC DNA]</scope>
    <source>
        <strain evidence="6 7">DSM 27763</strain>
    </source>
</reference>
<feature type="region of interest" description="Disordered" evidence="4">
    <location>
        <begin position="77"/>
        <end position="112"/>
    </location>
</feature>
<dbReference type="PROSITE" id="PS50075">
    <property type="entry name" value="CARRIER"/>
    <property type="match status" value="2"/>
</dbReference>
<keyword evidence="2" id="KW-0596">Phosphopantetheine</keyword>
<dbReference type="Proteomes" id="UP000230842">
    <property type="component" value="Unassembled WGS sequence"/>
</dbReference>
<dbReference type="GO" id="GO:0044550">
    <property type="term" value="P:secondary metabolite biosynthetic process"/>
    <property type="evidence" value="ECO:0007669"/>
    <property type="project" value="TreeGrafter"/>
</dbReference>
<dbReference type="Pfam" id="PF00668">
    <property type="entry name" value="Condensation"/>
    <property type="match status" value="1"/>
</dbReference>
<protein>
    <submittedName>
        <fullName evidence="6">Non-ribosomal peptide synthetase component F</fullName>
    </submittedName>
</protein>
<evidence type="ECO:0000256" key="4">
    <source>
        <dbReference type="SAM" id="MobiDB-lite"/>
    </source>
</evidence>
<evidence type="ECO:0000256" key="1">
    <source>
        <dbReference type="ARBA" id="ARBA00001957"/>
    </source>
</evidence>
<dbReference type="EMBL" id="PGEZ01000002">
    <property type="protein sequence ID" value="PJJ54096.1"/>
    <property type="molecule type" value="Genomic_DNA"/>
</dbReference>
<dbReference type="InterPro" id="IPR001242">
    <property type="entry name" value="Condensation_dom"/>
</dbReference>
<dbReference type="InterPro" id="IPR000873">
    <property type="entry name" value="AMP-dep_synth/lig_dom"/>
</dbReference>
<dbReference type="PANTHER" id="PTHR45527:SF1">
    <property type="entry name" value="FATTY ACID SYNTHASE"/>
    <property type="match status" value="1"/>
</dbReference>
<dbReference type="Pfam" id="PF00550">
    <property type="entry name" value="PP-binding"/>
    <property type="match status" value="2"/>
</dbReference>
<name>A0A0B2B2D2_9ACTN</name>
<sequence length="1168" mass="122759">MTDSEGTLAERVRAIWTDTLGETDPDARFLSAGGHSVLAAKLIARIGTELGATLSLATFLGEDRSVGDLVDLVERARSSPAADPGAGPAAAVGGTGTDPHGDPASGTGSAPISPAMRRIWTWHRIHPDSPAYNVVRVLEVDGRVQPAPLRSALADLADRHEALRCHVDEPSPAQPEVVVAAPAPVPLTIEVVRGESDADVDAQVGAALRRVAEQPIPMDAAPLWRCGLVWSPSTGRSWIAVVMHHLISDLRASDIVLDDLATAYAARRTGSAPDLPGSAGLLDHLRHQATIPGSPRWHTDLDWWRGRLEGRSRTMVSPTAASDDEHRAGTVSVDLPPHVGHAVDAMLRTAGITPAVLFLTLATAVLSARSGGEAGVIGVPSARAARPADERTVTFLLDTLLLTTGDPGADERTVLQACAATRLALLDAVDHASPTYDEILGRLQLPRSGRSPLIRLWFNDLTGAAPPARFGEHPSVEHDLAPGWALFDLGVYVVRPPTGYRLHVVAPQASAPDDVAAFAEQLLQVCSAAAADPHRRLADLVPARTGAPEDGSPRTTPGPGEVASTVEALAGAAAEHPAAAALVTADGVVDRRTLDDAVTDRADRLRAAVAPGVLVALPARRDRLYLERLLACMRAGAVPVLIDAAWPRARRDAAIRSSGATYAFPDDDGPLRTLTEGATKPAVATEPAHVLFTSGTTADPLPVLVPTAVTDAAVADLAAWLEVGAHDRIALLSGPAHDPALRDLGLALRTGASLHVPAPTEQADVTRLAHWLRTERVSVLSSTPTLLTLVLGADPGAQPLPDLRVVVCGGAPLTSATAALIRSRAPGAVIVNGYGCVETPQLVVAHRLEPDDLVPTSPHVPLGRPLPGRRIELLTADGQPCADGERGEIWVGAPWIASRYLTDGPARFVAEPDRLVRTGDLAHRDRAGLLHLVGRADRQVLVNSYRVLLDEVEAAARGCNGVADAVAELVGNEHHQGLRLWVQPSASGESVDEATVRAHLADVLAPPAVPTKILLVDRLGLSANLKPLVPTAATKPQTAAAASAAPVDARLTDTAASVLGRPVGPTANFFDAGFTSITLLRLGAELTAVLDRPVEPLWLFQHPNLRALASALELVAAPEGEADTTGRAGPAPRTQRDPARRRESPGRMRDTRRLARQRVRESREDTDG</sequence>
<dbReference type="Gene3D" id="3.30.300.30">
    <property type="match status" value="1"/>
</dbReference>
<feature type="domain" description="Carrier" evidence="5">
    <location>
        <begin position="1"/>
        <end position="77"/>
    </location>
</feature>
<dbReference type="AlphaFoldDB" id="A0A0B2B2D2"/>
<dbReference type="InterPro" id="IPR045851">
    <property type="entry name" value="AMP-bd_C_sf"/>
</dbReference>
<comment type="caution">
    <text evidence="6">The sequence shown here is derived from an EMBL/GenBank/DDBJ whole genome shotgun (WGS) entry which is preliminary data.</text>
</comment>
<dbReference type="RefSeq" id="WP_039368946.1">
    <property type="nucleotide sequence ID" value="NZ_PGEZ01000002.1"/>
</dbReference>
<dbReference type="SUPFAM" id="SSF52777">
    <property type="entry name" value="CoA-dependent acyltransferases"/>
    <property type="match status" value="2"/>
</dbReference>
<dbReference type="Gene3D" id="3.30.559.30">
    <property type="entry name" value="Nonribosomal peptide synthetase, condensation domain"/>
    <property type="match status" value="1"/>
</dbReference>
<feature type="domain" description="Carrier" evidence="5">
    <location>
        <begin position="1042"/>
        <end position="1116"/>
    </location>
</feature>
<feature type="compositionally biased region" description="Basic and acidic residues" evidence="4">
    <location>
        <begin position="1134"/>
        <end position="1168"/>
    </location>
</feature>
<proteinExistence type="predicted"/>
<dbReference type="Gene3D" id="1.10.1200.10">
    <property type="entry name" value="ACP-like"/>
    <property type="match status" value="2"/>
</dbReference>
<dbReference type="Gene3D" id="3.30.559.10">
    <property type="entry name" value="Chloramphenicol acetyltransferase-like domain"/>
    <property type="match status" value="1"/>
</dbReference>
<dbReference type="InterPro" id="IPR023213">
    <property type="entry name" value="CAT-like_dom_sf"/>
</dbReference>
<keyword evidence="7" id="KW-1185">Reference proteome</keyword>
<dbReference type="SMART" id="SM00823">
    <property type="entry name" value="PKS_PP"/>
    <property type="match status" value="2"/>
</dbReference>
<dbReference type="GO" id="GO:0003824">
    <property type="term" value="F:catalytic activity"/>
    <property type="evidence" value="ECO:0007669"/>
    <property type="project" value="InterPro"/>
</dbReference>
<evidence type="ECO:0000313" key="6">
    <source>
        <dbReference type="EMBL" id="PJJ54096.1"/>
    </source>
</evidence>
<feature type="region of interest" description="Disordered" evidence="4">
    <location>
        <begin position="1119"/>
        <end position="1168"/>
    </location>
</feature>
<keyword evidence="3" id="KW-0597">Phosphoprotein</keyword>
<dbReference type="GO" id="GO:0008610">
    <property type="term" value="P:lipid biosynthetic process"/>
    <property type="evidence" value="ECO:0007669"/>
    <property type="project" value="UniProtKB-ARBA"/>
</dbReference>
<accession>A0A0B2B2D2</accession>
<dbReference type="InterPro" id="IPR020806">
    <property type="entry name" value="PKS_PP-bd"/>
</dbReference>
<dbReference type="SUPFAM" id="SSF56801">
    <property type="entry name" value="Acetyl-CoA synthetase-like"/>
    <property type="match status" value="1"/>
</dbReference>
<organism evidence="6 7">
    <name type="scientific">Mumia flava</name>
    <dbReference type="NCBI Taxonomy" id="1348852"/>
    <lineage>
        <taxon>Bacteria</taxon>
        <taxon>Bacillati</taxon>
        <taxon>Actinomycetota</taxon>
        <taxon>Actinomycetes</taxon>
        <taxon>Propionibacteriales</taxon>
        <taxon>Nocardioidaceae</taxon>
        <taxon>Mumia</taxon>
    </lineage>
</organism>
<dbReference type="GO" id="GO:0005737">
    <property type="term" value="C:cytoplasm"/>
    <property type="evidence" value="ECO:0007669"/>
    <property type="project" value="TreeGrafter"/>
</dbReference>
<dbReference type="GO" id="GO:0031177">
    <property type="term" value="F:phosphopantetheine binding"/>
    <property type="evidence" value="ECO:0007669"/>
    <property type="project" value="InterPro"/>
</dbReference>
<evidence type="ECO:0000256" key="2">
    <source>
        <dbReference type="ARBA" id="ARBA00022450"/>
    </source>
</evidence>
<dbReference type="InterPro" id="IPR036736">
    <property type="entry name" value="ACP-like_sf"/>
</dbReference>
<dbReference type="Pfam" id="PF00501">
    <property type="entry name" value="AMP-binding"/>
    <property type="match status" value="1"/>
</dbReference>